<dbReference type="GO" id="GO:0005524">
    <property type="term" value="F:ATP binding"/>
    <property type="evidence" value="ECO:0007669"/>
    <property type="project" value="UniProtKB-KW"/>
</dbReference>
<evidence type="ECO:0000256" key="2">
    <source>
        <dbReference type="ARBA" id="ARBA00007599"/>
    </source>
</evidence>
<proteinExistence type="inferred from homology"/>
<evidence type="ECO:0000256" key="1">
    <source>
        <dbReference type="ARBA" id="ARBA00004496"/>
    </source>
</evidence>
<comment type="caution">
    <text evidence="12">The sequence shown here is derived from an EMBL/GenBank/DDBJ whole genome shotgun (WGS) entry which is preliminary data.</text>
</comment>
<reference evidence="12" key="1">
    <citation type="journal article" date="2015" name="Nature">
        <title>Complex archaea that bridge the gap between prokaryotes and eukaryotes.</title>
        <authorList>
            <person name="Spang A."/>
            <person name="Saw J.H."/>
            <person name="Jorgensen S.L."/>
            <person name="Zaremba-Niedzwiedzka K."/>
            <person name="Martijn J."/>
            <person name="Lind A.E."/>
            <person name="van Eijk R."/>
            <person name="Schleper C."/>
            <person name="Guy L."/>
            <person name="Ettema T.J."/>
        </authorList>
    </citation>
    <scope>NUCLEOTIDE SEQUENCE</scope>
</reference>
<dbReference type="CDD" id="cd02199">
    <property type="entry name" value="YjgF_YER057c_UK114_like_1"/>
    <property type="match status" value="1"/>
</dbReference>
<keyword evidence="9" id="KW-0460">Magnesium</keyword>
<comment type="similarity">
    <text evidence="2">Belongs to the TsaE family.</text>
</comment>
<protein>
    <recommendedName>
        <fullName evidence="3">tRNA threonylcarbamoyladenosine biosynthesis protein TsaE</fullName>
    </recommendedName>
    <alternativeName>
        <fullName evidence="10">t(6)A37 threonylcarbamoyladenosine biosynthesis protein TsaE</fullName>
    </alternativeName>
</protein>
<evidence type="ECO:0000256" key="6">
    <source>
        <dbReference type="ARBA" id="ARBA00022723"/>
    </source>
</evidence>
<evidence type="ECO:0000256" key="4">
    <source>
        <dbReference type="ARBA" id="ARBA00022490"/>
    </source>
</evidence>
<feature type="non-terminal residue" evidence="12">
    <location>
        <position position="1"/>
    </location>
</feature>
<dbReference type="InterPro" id="IPR035959">
    <property type="entry name" value="RutC-like_sf"/>
</dbReference>
<evidence type="ECO:0000313" key="12">
    <source>
        <dbReference type="EMBL" id="KKM94747.1"/>
    </source>
</evidence>
<dbReference type="Gene3D" id="3.40.50.300">
    <property type="entry name" value="P-loop containing nucleotide triphosphate hydrolases"/>
    <property type="match status" value="1"/>
</dbReference>
<keyword evidence="7" id="KW-0547">Nucleotide-binding</keyword>
<dbReference type="NCBIfam" id="TIGR00196">
    <property type="entry name" value="yjeF_cterm"/>
    <property type="match status" value="1"/>
</dbReference>
<dbReference type="SUPFAM" id="SSF52540">
    <property type="entry name" value="P-loop containing nucleoside triphosphate hydrolases"/>
    <property type="match status" value="1"/>
</dbReference>
<dbReference type="InterPro" id="IPR003442">
    <property type="entry name" value="T6A_TsaE"/>
</dbReference>
<accession>A0A0F9PNH8</accession>
<dbReference type="Pfam" id="PF01256">
    <property type="entry name" value="Carb_kinase"/>
    <property type="match status" value="1"/>
</dbReference>
<dbReference type="CDD" id="cd01171">
    <property type="entry name" value="YXKO-related"/>
    <property type="match status" value="1"/>
</dbReference>
<dbReference type="EMBL" id="LAZR01006098">
    <property type="protein sequence ID" value="KKM94747.1"/>
    <property type="molecule type" value="Genomic_DNA"/>
</dbReference>
<dbReference type="GO" id="GO:0002949">
    <property type="term" value="P:tRNA threonylcarbamoyladenosine modification"/>
    <property type="evidence" value="ECO:0007669"/>
    <property type="project" value="InterPro"/>
</dbReference>
<evidence type="ECO:0000256" key="3">
    <source>
        <dbReference type="ARBA" id="ARBA00019010"/>
    </source>
</evidence>
<dbReference type="GO" id="GO:0016836">
    <property type="term" value="F:hydro-lyase activity"/>
    <property type="evidence" value="ECO:0007669"/>
    <property type="project" value="InterPro"/>
</dbReference>
<gene>
    <name evidence="12" type="ORF">LCGC14_1195180</name>
</gene>
<dbReference type="PROSITE" id="PS51383">
    <property type="entry name" value="YJEF_C_3"/>
    <property type="match status" value="1"/>
</dbReference>
<name>A0A0F9PNH8_9ZZZZ</name>
<evidence type="ECO:0000256" key="5">
    <source>
        <dbReference type="ARBA" id="ARBA00022694"/>
    </source>
</evidence>
<evidence type="ECO:0000256" key="7">
    <source>
        <dbReference type="ARBA" id="ARBA00022741"/>
    </source>
</evidence>
<dbReference type="InterPro" id="IPR029056">
    <property type="entry name" value="Ribokinase-like"/>
</dbReference>
<dbReference type="InterPro" id="IPR000631">
    <property type="entry name" value="CARKD"/>
</dbReference>
<dbReference type="SUPFAM" id="SSF55298">
    <property type="entry name" value="YjgF-like"/>
    <property type="match status" value="1"/>
</dbReference>
<keyword evidence="4" id="KW-0963">Cytoplasm</keyword>
<dbReference type="NCBIfam" id="TIGR00150">
    <property type="entry name" value="T6A_YjeE"/>
    <property type="match status" value="1"/>
</dbReference>
<evidence type="ECO:0000256" key="10">
    <source>
        <dbReference type="ARBA" id="ARBA00032441"/>
    </source>
</evidence>
<keyword evidence="5" id="KW-0819">tRNA processing</keyword>
<evidence type="ECO:0000256" key="8">
    <source>
        <dbReference type="ARBA" id="ARBA00022840"/>
    </source>
</evidence>
<dbReference type="Pfam" id="PF02367">
    <property type="entry name" value="TsaE"/>
    <property type="match status" value="1"/>
</dbReference>
<dbReference type="AlphaFoldDB" id="A0A0F9PNH8"/>
<sequence>YVSGQIPMKDGKVIHKGKVNDENLEEARKSAKLCAINILAQLKSEIGDLDKISKIVKVSGFVNSESNFTQHPKVIDADALNLLSQHTQHAGNWILTPHPGEAARLLNCETTDIEADRFAAAKALQQQYGGIIVLKGAGTIITNGVETKIANYGNPGMASGGMGDALTGIIGALVAQQLSLFDAACLGVMVHGMAGDQAAIKGERGLLAMDLIAEIRDIINPSIDVRVPYALYLADENATLDLGKTLAKLCPQQLFTIHLEGDLGAGKTTLTRGFLQSLGHKGKVKSPTYTLVEHYNLDQRDIYHFDLYRLSDANELEFMGIEDYFHDNAISLIEWAKQGSEYLPEPDLLVQLAYQNQSRVADITAKSELGESVCDKLHK</sequence>
<dbReference type="InterPro" id="IPR013813">
    <property type="entry name" value="Endoribo_LPSP/chorism_mut-like"/>
</dbReference>
<dbReference type="GO" id="GO:0005737">
    <property type="term" value="C:cytoplasm"/>
    <property type="evidence" value="ECO:0007669"/>
    <property type="project" value="UniProtKB-SubCell"/>
</dbReference>
<dbReference type="FunFam" id="3.40.50.300:FF:000406">
    <property type="entry name" value="tRNA (N6-adenosine(37)-N6)-threonylcarbamoyltransferase complex ATPase TsaE"/>
    <property type="match status" value="1"/>
</dbReference>
<dbReference type="GO" id="GO:0046872">
    <property type="term" value="F:metal ion binding"/>
    <property type="evidence" value="ECO:0007669"/>
    <property type="project" value="UniProtKB-KW"/>
</dbReference>
<evidence type="ECO:0000259" key="11">
    <source>
        <dbReference type="PROSITE" id="PS51383"/>
    </source>
</evidence>
<dbReference type="PANTHER" id="PTHR33540">
    <property type="entry name" value="TRNA THREONYLCARBAMOYLADENOSINE BIOSYNTHESIS PROTEIN TSAE"/>
    <property type="match status" value="1"/>
</dbReference>
<dbReference type="SUPFAM" id="SSF53613">
    <property type="entry name" value="Ribokinase-like"/>
    <property type="match status" value="1"/>
</dbReference>
<feature type="domain" description="YjeF C-terminal" evidence="11">
    <location>
        <begin position="72"/>
        <end position="222"/>
    </location>
</feature>
<dbReference type="InterPro" id="IPR027417">
    <property type="entry name" value="P-loop_NTPase"/>
</dbReference>
<organism evidence="12">
    <name type="scientific">marine sediment metagenome</name>
    <dbReference type="NCBI Taxonomy" id="412755"/>
    <lineage>
        <taxon>unclassified sequences</taxon>
        <taxon>metagenomes</taxon>
        <taxon>ecological metagenomes</taxon>
    </lineage>
</organism>
<comment type="subcellular location">
    <subcellularLocation>
        <location evidence="1">Cytoplasm</location>
    </subcellularLocation>
</comment>
<keyword evidence="8" id="KW-0067">ATP-binding</keyword>
<dbReference type="PANTHER" id="PTHR33540:SF2">
    <property type="entry name" value="TRNA THREONYLCARBAMOYLADENOSINE BIOSYNTHESIS PROTEIN TSAE"/>
    <property type="match status" value="1"/>
</dbReference>
<keyword evidence="6" id="KW-0479">Metal-binding</keyword>
<dbReference type="Gene3D" id="3.40.1190.20">
    <property type="match status" value="1"/>
</dbReference>
<evidence type="ECO:0000256" key="9">
    <source>
        <dbReference type="ARBA" id="ARBA00022842"/>
    </source>
</evidence>